<evidence type="ECO:0000313" key="1">
    <source>
        <dbReference type="EMBL" id="KAB2815147.1"/>
    </source>
</evidence>
<proteinExistence type="predicted"/>
<dbReference type="Proteomes" id="UP000484164">
    <property type="component" value="Unassembled WGS sequence"/>
</dbReference>
<dbReference type="AlphaFoldDB" id="A0A6L3ZCI2"/>
<protein>
    <submittedName>
        <fullName evidence="1">Uncharacterized protein</fullName>
    </submittedName>
</protein>
<keyword evidence="2" id="KW-1185">Reference proteome</keyword>
<name>A0A6L3ZCI2_9FLAO</name>
<dbReference type="EMBL" id="WBVQ01000003">
    <property type="protein sequence ID" value="KAB2815147.1"/>
    <property type="molecule type" value="Genomic_DNA"/>
</dbReference>
<evidence type="ECO:0000313" key="2">
    <source>
        <dbReference type="Proteomes" id="UP000484164"/>
    </source>
</evidence>
<dbReference type="RefSeq" id="WP_170266275.1">
    <property type="nucleotide sequence ID" value="NZ_BMGX01000001.1"/>
</dbReference>
<reference evidence="1 2" key="1">
    <citation type="submission" date="2019-10" db="EMBL/GenBank/DDBJ databases">
        <title>Genome sequence of Phaeocystidibacter marisrubri JCM30614 (type strain).</title>
        <authorList>
            <person name="Bowman J.P."/>
        </authorList>
    </citation>
    <scope>NUCLEOTIDE SEQUENCE [LARGE SCALE GENOMIC DNA]</scope>
    <source>
        <strain evidence="1 2">JCM 30614</strain>
    </source>
</reference>
<comment type="caution">
    <text evidence="1">The sequence shown here is derived from an EMBL/GenBank/DDBJ whole genome shotgun (WGS) entry which is preliminary data.</text>
</comment>
<accession>A0A6L3ZCI2</accession>
<sequence>MSYYFKSIDSIYPLRLSMISRERIRSVEEWVLTLASDECAFLSLLVEVHDFTIPLTTAALKTTDFQTILVPLQLPSVKVVGGTQQSRL</sequence>
<organism evidence="1 2">
    <name type="scientific">Phaeocystidibacter marisrubri</name>
    <dbReference type="NCBI Taxonomy" id="1577780"/>
    <lineage>
        <taxon>Bacteria</taxon>
        <taxon>Pseudomonadati</taxon>
        <taxon>Bacteroidota</taxon>
        <taxon>Flavobacteriia</taxon>
        <taxon>Flavobacteriales</taxon>
        <taxon>Phaeocystidibacteraceae</taxon>
        <taxon>Phaeocystidibacter</taxon>
    </lineage>
</organism>
<gene>
    <name evidence="1" type="ORF">F8C82_13695</name>
</gene>